<evidence type="ECO:0000313" key="2">
    <source>
        <dbReference type="EMBL" id="MFD2799142.1"/>
    </source>
</evidence>
<evidence type="ECO:0000259" key="1">
    <source>
        <dbReference type="Pfam" id="PF07110"/>
    </source>
</evidence>
<name>A0ABW5W5Q7_9PSEU</name>
<protein>
    <submittedName>
        <fullName evidence="2">EthD family reductase</fullName>
    </submittedName>
</protein>
<gene>
    <name evidence="2" type="ORF">ACFS2C_07050</name>
</gene>
<dbReference type="Proteomes" id="UP001597478">
    <property type="component" value="Unassembled WGS sequence"/>
</dbReference>
<dbReference type="Pfam" id="PF07110">
    <property type="entry name" value="EthD"/>
    <property type="match status" value="1"/>
</dbReference>
<evidence type="ECO:0000313" key="3">
    <source>
        <dbReference type="Proteomes" id="UP001597478"/>
    </source>
</evidence>
<dbReference type="InterPro" id="IPR011008">
    <property type="entry name" value="Dimeric_a/b-barrel"/>
</dbReference>
<dbReference type="NCBIfam" id="TIGR02118">
    <property type="entry name" value="EthD family reductase"/>
    <property type="match status" value="1"/>
</dbReference>
<dbReference type="SUPFAM" id="SSF54909">
    <property type="entry name" value="Dimeric alpha+beta barrel"/>
    <property type="match status" value="1"/>
</dbReference>
<feature type="domain" description="EthD" evidence="1">
    <location>
        <begin position="11"/>
        <end position="89"/>
    </location>
</feature>
<reference evidence="3" key="1">
    <citation type="journal article" date="2019" name="Int. J. Syst. Evol. Microbiol.">
        <title>The Global Catalogue of Microorganisms (GCM) 10K type strain sequencing project: providing services to taxonomists for standard genome sequencing and annotation.</title>
        <authorList>
            <consortium name="The Broad Institute Genomics Platform"/>
            <consortium name="The Broad Institute Genome Sequencing Center for Infectious Disease"/>
            <person name="Wu L."/>
            <person name="Ma J."/>
        </authorList>
    </citation>
    <scope>NUCLEOTIDE SEQUENCE [LARGE SCALE GENOMIC DNA]</scope>
    <source>
        <strain evidence="3">IBRC-M 10906</strain>
    </source>
</reference>
<dbReference type="Gene3D" id="3.30.70.100">
    <property type="match status" value="1"/>
</dbReference>
<sequence length="102" mass="11290">MFRITAHYHHPKDREAFLEHYRTTHSVLAAKMPGLKAYGWGQATTLDGSRPEHFLVAVMDWETREEAAAAFASPEGQAATADMANFADAGVDVNFHEVTQVS</sequence>
<dbReference type="EMBL" id="JBHUOF010000007">
    <property type="protein sequence ID" value="MFD2799142.1"/>
    <property type="molecule type" value="Genomic_DNA"/>
</dbReference>
<organism evidence="2 3">
    <name type="scientific">Prauserella oleivorans</name>
    <dbReference type="NCBI Taxonomy" id="1478153"/>
    <lineage>
        <taxon>Bacteria</taxon>
        <taxon>Bacillati</taxon>
        <taxon>Actinomycetota</taxon>
        <taxon>Actinomycetes</taxon>
        <taxon>Pseudonocardiales</taxon>
        <taxon>Pseudonocardiaceae</taxon>
        <taxon>Prauserella</taxon>
    </lineage>
</organism>
<dbReference type="InterPro" id="IPR009799">
    <property type="entry name" value="EthD_dom"/>
</dbReference>
<accession>A0ABW5W5Q7</accession>
<keyword evidence="3" id="KW-1185">Reference proteome</keyword>
<proteinExistence type="predicted"/>
<dbReference type="RefSeq" id="WP_377386342.1">
    <property type="nucleotide sequence ID" value="NZ_JBHSAN010000006.1"/>
</dbReference>
<comment type="caution">
    <text evidence="2">The sequence shown here is derived from an EMBL/GenBank/DDBJ whole genome shotgun (WGS) entry which is preliminary data.</text>
</comment>